<sequence>MKDLLFFPLLFISLAISAQTSLEFKNPVKQRVLVLTDITNEPDDQQSLVRFLVYSNEYDVEGIVATTSTHLRDHTRKDKIEELIRNYGEVKANLDKHGDGFPSAEYLLSVTSEHLPLYSMDGVGEGKDSPGSELLIKAVDKEDDRPLWVSVWGGANCLAQALWKVKNTRTEDGIKKFVEKIKVYAISDQDFAGHWIRQNFPGIFYIVDASAGDNWREYYKATWTGIAGDKWYKNGPFHHFDLVDNPWLMENIRDNHGPLGANYLPVEYIMEGDTPSFIGLIQNGLGWDQSPSYGGWAGRYEHWKSFGEVDKIWTSSINTQDELVLPDGRKEASNQATIWRWRKAFQHDFAARMDWNVAESFSEANHNPVVLLNGNEGKALAFGKVKKGETARLSAKGTFDPDGDLLRFKWWIYGEAGGFSGKLQFHNPHGEELVFEMPVLGQGQSLHVILEVEDNGEPSLTSYRRVIIQHP</sequence>
<reference evidence="4 5" key="1">
    <citation type="journal article" date="2020" name="Syst. Appl. Microbiol.">
        <title>Arthrospiribacter ruber gen. nov., sp. nov., a novel bacterium isolated from Arthrospira cultures.</title>
        <authorList>
            <person name="Waleron M."/>
            <person name="Misztak A."/>
            <person name="Waleron M.M."/>
            <person name="Furmaniak M."/>
            <person name="Mrozik A."/>
            <person name="Waleron K."/>
        </authorList>
    </citation>
    <scope>NUCLEOTIDE SEQUENCE [LARGE SCALE GENOMIC DNA]</scope>
    <source>
        <strain evidence="4 5">DPMB0001</strain>
    </source>
</reference>
<proteinExistence type="predicted"/>
<dbReference type="Pfam" id="PF07632">
    <property type="entry name" value="Sde182_NH-like"/>
    <property type="match status" value="1"/>
</dbReference>
<feature type="domain" description="Cellulose-binding Sde182 nucleoside hydrolase-like" evidence="2">
    <location>
        <begin position="31"/>
        <end position="300"/>
    </location>
</feature>
<evidence type="ECO:0000256" key="1">
    <source>
        <dbReference type="SAM" id="SignalP"/>
    </source>
</evidence>
<feature type="chain" id="PRO_5038020432" evidence="1">
    <location>
        <begin position="19"/>
        <end position="471"/>
    </location>
</feature>
<dbReference type="AlphaFoldDB" id="A0A951MCU8"/>
<keyword evidence="1" id="KW-0732">Signal</keyword>
<feature type="signal peptide" evidence="1">
    <location>
        <begin position="1"/>
        <end position="18"/>
    </location>
</feature>
<evidence type="ECO:0000259" key="3">
    <source>
        <dbReference type="Pfam" id="PF21027"/>
    </source>
</evidence>
<accession>A0A951MCU8</accession>
<protein>
    <submittedName>
        <fullName evidence="4">DUF1593 domain-containing protein</fullName>
    </submittedName>
</protein>
<evidence type="ECO:0000259" key="2">
    <source>
        <dbReference type="Pfam" id="PF07632"/>
    </source>
</evidence>
<dbReference type="Pfam" id="PF21027">
    <property type="entry name" value="Sde0182_C"/>
    <property type="match status" value="1"/>
</dbReference>
<dbReference type="InterPro" id="IPR011483">
    <property type="entry name" value="Sde182_NH-like"/>
</dbReference>
<dbReference type="Proteomes" id="UP000727490">
    <property type="component" value="Unassembled WGS sequence"/>
</dbReference>
<evidence type="ECO:0000313" key="5">
    <source>
        <dbReference type="Proteomes" id="UP000727490"/>
    </source>
</evidence>
<name>A0A951MCU8_9BACT</name>
<dbReference type="EMBL" id="RPHB01000009">
    <property type="protein sequence ID" value="MBW3469751.1"/>
    <property type="molecule type" value="Genomic_DNA"/>
</dbReference>
<evidence type="ECO:0000313" key="4">
    <source>
        <dbReference type="EMBL" id="MBW3469751.1"/>
    </source>
</evidence>
<comment type="caution">
    <text evidence="4">The sequence shown here is derived from an EMBL/GenBank/DDBJ whole genome shotgun (WGS) entry which is preliminary data.</text>
</comment>
<gene>
    <name evidence="4" type="ORF">EGN73_18300</name>
</gene>
<feature type="domain" description="Cellulose-binding Sde182 C-terminal" evidence="3">
    <location>
        <begin position="392"/>
        <end position="469"/>
    </location>
</feature>
<keyword evidence="5" id="KW-1185">Reference proteome</keyword>
<organism evidence="4 5">
    <name type="scientific">Arthrospiribacter ruber</name>
    <dbReference type="NCBI Taxonomy" id="2487934"/>
    <lineage>
        <taxon>Bacteria</taxon>
        <taxon>Pseudomonadati</taxon>
        <taxon>Bacteroidota</taxon>
        <taxon>Cytophagia</taxon>
        <taxon>Cytophagales</taxon>
        <taxon>Cyclobacteriaceae</taxon>
        <taxon>Arthrospiribacter</taxon>
    </lineage>
</organism>
<dbReference type="InterPro" id="IPR048527">
    <property type="entry name" value="Sde182_C"/>
</dbReference>
<dbReference type="RefSeq" id="WP_219293075.1">
    <property type="nucleotide sequence ID" value="NZ_RPHB01000009.1"/>
</dbReference>